<sequence>MQFFNLLLCIVTVCTSNFASAVSFGDCGSTNVVVTAVDVFPCDRAPCRLVKGTSVTIRIRFRSVANIIAGDARFEGSFGGQPVLLPFAPNGVCRRLNPPCPIQPGRTYTYSYTEVVPQELRTGLLYVKWKLLNASRAAFLCVEFSVRIVEES</sequence>
<comment type="function">
    <text evidence="1">Catalyzes the intermembrane transfer of phosphatidylglycerol and phosphatidylinositol.</text>
</comment>
<evidence type="ECO:0000259" key="10">
    <source>
        <dbReference type="SMART" id="SM00737"/>
    </source>
</evidence>
<evidence type="ECO:0000256" key="9">
    <source>
        <dbReference type="SAM" id="SignalP"/>
    </source>
</evidence>
<accession>A0A4S2LAX3</accession>
<name>A0A4S2LAX3_OPIFE</name>
<dbReference type="FunFam" id="2.60.40.770:FF:000001">
    <property type="entry name" value="NPC intracellular cholesterol transporter 2"/>
    <property type="match status" value="1"/>
</dbReference>
<dbReference type="GO" id="GO:0032934">
    <property type="term" value="F:sterol binding"/>
    <property type="evidence" value="ECO:0007669"/>
    <property type="project" value="InterPro"/>
</dbReference>
<reference evidence="11 12" key="1">
    <citation type="journal article" date="2019" name="BMC Genomics">
        <title>New insights from Opisthorchis felineus genome: update on genomics of the epidemiologically important liver flukes.</title>
        <authorList>
            <person name="Ershov N.I."/>
            <person name="Mordvinov V.A."/>
            <person name="Prokhortchouk E.B."/>
            <person name="Pakharukova M.Y."/>
            <person name="Gunbin K.V."/>
            <person name="Ustyantsev K."/>
            <person name="Genaev M.A."/>
            <person name="Blinov A.G."/>
            <person name="Mazur A."/>
            <person name="Boulygina E."/>
            <person name="Tsygankova S."/>
            <person name="Khrameeva E."/>
            <person name="Chekanov N."/>
            <person name="Fan G."/>
            <person name="Xiao A."/>
            <person name="Zhang H."/>
            <person name="Xu X."/>
            <person name="Yang H."/>
            <person name="Solovyev V."/>
            <person name="Lee S.M."/>
            <person name="Liu X."/>
            <person name="Afonnikov D.A."/>
            <person name="Skryabin K.G."/>
        </authorList>
    </citation>
    <scope>NUCLEOTIDE SEQUENCE [LARGE SCALE GENOMIC DNA]</scope>
    <source>
        <strain evidence="11">AK-0245</strain>
        <tissue evidence="11">Whole organism</tissue>
    </source>
</reference>
<dbReference type="InterPro" id="IPR003172">
    <property type="entry name" value="ML_dom"/>
</dbReference>
<evidence type="ECO:0000256" key="8">
    <source>
        <dbReference type="ARBA" id="ARBA00023055"/>
    </source>
</evidence>
<protein>
    <recommendedName>
        <fullName evidence="10">MD-2-related lipid-recognition domain-containing protein</fullName>
    </recommendedName>
</protein>
<evidence type="ECO:0000256" key="7">
    <source>
        <dbReference type="ARBA" id="ARBA00022729"/>
    </source>
</evidence>
<evidence type="ECO:0000256" key="6">
    <source>
        <dbReference type="ARBA" id="ARBA00022525"/>
    </source>
</evidence>
<dbReference type="EMBL" id="SJOL01009422">
    <property type="protein sequence ID" value="TGZ57588.1"/>
    <property type="molecule type" value="Genomic_DNA"/>
</dbReference>
<dbReference type="Gene3D" id="2.60.40.770">
    <property type="match status" value="1"/>
</dbReference>
<dbReference type="AlphaFoldDB" id="A0A4S2LAX3"/>
<dbReference type="InterPro" id="IPR014756">
    <property type="entry name" value="Ig_E-set"/>
</dbReference>
<evidence type="ECO:0000256" key="3">
    <source>
        <dbReference type="ARBA" id="ARBA00006370"/>
    </source>
</evidence>
<keyword evidence="6" id="KW-0964">Secreted</keyword>
<comment type="similarity">
    <text evidence="3">Belongs to the NPC2 family.</text>
</comment>
<comment type="subcellular location">
    <subcellularLocation>
        <location evidence="2">Secreted</location>
    </subcellularLocation>
</comment>
<dbReference type="Pfam" id="PF02221">
    <property type="entry name" value="E1_DerP2_DerF2"/>
    <property type="match status" value="1"/>
</dbReference>
<feature type="domain" description="MD-2-related lipid-recognition" evidence="10">
    <location>
        <begin position="24"/>
        <end position="146"/>
    </location>
</feature>
<keyword evidence="7 9" id="KW-0732">Signal</keyword>
<keyword evidence="12" id="KW-1185">Reference proteome</keyword>
<dbReference type="GO" id="GO:0015918">
    <property type="term" value="P:sterol transport"/>
    <property type="evidence" value="ECO:0007669"/>
    <property type="project" value="InterPro"/>
</dbReference>
<feature type="chain" id="PRO_5020919878" description="MD-2-related lipid-recognition domain-containing protein" evidence="9">
    <location>
        <begin position="22"/>
        <end position="152"/>
    </location>
</feature>
<dbReference type="STRING" id="147828.A0A4S2LAX3"/>
<dbReference type="SMART" id="SM00737">
    <property type="entry name" value="ML"/>
    <property type="match status" value="1"/>
</dbReference>
<feature type="signal peptide" evidence="9">
    <location>
        <begin position="1"/>
        <end position="21"/>
    </location>
</feature>
<dbReference type="InterPro" id="IPR039670">
    <property type="entry name" value="NPC2-like"/>
</dbReference>
<evidence type="ECO:0000256" key="5">
    <source>
        <dbReference type="ARBA" id="ARBA00022448"/>
    </source>
</evidence>
<dbReference type="PANTHER" id="PTHR11306:SF0">
    <property type="entry name" value="PHOSPHATIDYLGLYCEROL_PHOSPHATIDYLINOSITOL TRANSFER PROTEIN"/>
    <property type="match status" value="1"/>
</dbReference>
<comment type="caution">
    <text evidence="11">The sequence shown here is derived from an EMBL/GenBank/DDBJ whole genome shotgun (WGS) entry which is preliminary data.</text>
</comment>
<evidence type="ECO:0000256" key="4">
    <source>
        <dbReference type="ARBA" id="ARBA00011245"/>
    </source>
</evidence>
<dbReference type="PANTHER" id="PTHR11306">
    <property type="entry name" value="NIEMANN PICK TYPE C2 PROTEIN NPC2-RELATED"/>
    <property type="match status" value="1"/>
</dbReference>
<comment type="subunit">
    <text evidence="4">Monomer.</text>
</comment>
<dbReference type="GO" id="GO:0005576">
    <property type="term" value="C:extracellular region"/>
    <property type="evidence" value="ECO:0007669"/>
    <property type="project" value="UniProtKB-SubCell"/>
</dbReference>
<dbReference type="OrthoDB" id="6489092at2759"/>
<keyword evidence="8" id="KW-0445">Lipid transport</keyword>
<proteinExistence type="inferred from homology"/>
<evidence type="ECO:0000256" key="2">
    <source>
        <dbReference type="ARBA" id="ARBA00004613"/>
    </source>
</evidence>
<evidence type="ECO:0000256" key="1">
    <source>
        <dbReference type="ARBA" id="ARBA00002053"/>
    </source>
</evidence>
<dbReference type="SUPFAM" id="SSF81296">
    <property type="entry name" value="E set domains"/>
    <property type="match status" value="1"/>
</dbReference>
<organism evidence="11 12">
    <name type="scientific">Opisthorchis felineus</name>
    <dbReference type="NCBI Taxonomy" id="147828"/>
    <lineage>
        <taxon>Eukaryota</taxon>
        <taxon>Metazoa</taxon>
        <taxon>Spiralia</taxon>
        <taxon>Lophotrochozoa</taxon>
        <taxon>Platyhelminthes</taxon>
        <taxon>Trematoda</taxon>
        <taxon>Digenea</taxon>
        <taxon>Opisthorchiida</taxon>
        <taxon>Opisthorchiata</taxon>
        <taxon>Opisthorchiidae</taxon>
        <taxon>Opisthorchis</taxon>
    </lineage>
</organism>
<evidence type="ECO:0000313" key="12">
    <source>
        <dbReference type="Proteomes" id="UP000308267"/>
    </source>
</evidence>
<gene>
    <name evidence="11" type="ORF">CRM22_009908</name>
</gene>
<keyword evidence="5" id="KW-0813">Transport</keyword>
<evidence type="ECO:0000313" key="11">
    <source>
        <dbReference type="EMBL" id="TGZ57588.1"/>
    </source>
</evidence>
<dbReference type="Proteomes" id="UP000308267">
    <property type="component" value="Unassembled WGS sequence"/>
</dbReference>